<evidence type="ECO:0000313" key="2">
    <source>
        <dbReference type="Proteomes" id="UP000176998"/>
    </source>
</evidence>
<comment type="caution">
    <text evidence="1">The sequence shown here is derived from an EMBL/GenBank/DDBJ whole genome shotgun (WGS) entry which is preliminary data.</text>
</comment>
<name>A0A1G4BID8_9PEZI</name>
<dbReference type="Proteomes" id="UP000176998">
    <property type="component" value="Unassembled WGS sequence"/>
</dbReference>
<keyword evidence="2" id="KW-1185">Reference proteome</keyword>
<dbReference type="AlphaFoldDB" id="A0A1G4BID8"/>
<protein>
    <submittedName>
        <fullName evidence="1">Uncharacterized protein</fullName>
    </submittedName>
</protein>
<gene>
    <name evidence="1" type="ORF">CORC01_03499</name>
</gene>
<dbReference type="EMBL" id="MJBS01000021">
    <property type="protein sequence ID" value="OHF01184.1"/>
    <property type="molecule type" value="Genomic_DNA"/>
</dbReference>
<accession>A0A1G4BID8</accession>
<dbReference type="GeneID" id="34556658"/>
<dbReference type="RefSeq" id="XP_022478326.1">
    <property type="nucleotide sequence ID" value="XM_022615148.1"/>
</dbReference>
<sequence>MDSFNSQNTRQSGRLPLLVVASVALIACQRQLPTQRSSSRALPVVAKSRHLFVTPSSRLDSKVVLAAFYSDQKSLKRNKASSSIVQHRPASSSIVQQRGHREIRVTDRLAAADCATPMRLDYGFSFLLALAPGFGFDYEADGVNDRAWERVL</sequence>
<reference evidence="1 2" key="1">
    <citation type="submission" date="2016-09" db="EMBL/GenBank/DDBJ databases">
        <authorList>
            <person name="Capua I."/>
            <person name="De Benedictis P."/>
            <person name="Joannis T."/>
            <person name="Lombin L.H."/>
            <person name="Cattoli G."/>
        </authorList>
    </citation>
    <scope>NUCLEOTIDE SEQUENCE [LARGE SCALE GENOMIC DNA]</scope>
    <source>
        <strain evidence="1 2">IMI 309357</strain>
    </source>
</reference>
<organism evidence="1 2">
    <name type="scientific">Colletotrichum orchidophilum</name>
    <dbReference type="NCBI Taxonomy" id="1209926"/>
    <lineage>
        <taxon>Eukaryota</taxon>
        <taxon>Fungi</taxon>
        <taxon>Dikarya</taxon>
        <taxon>Ascomycota</taxon>
        <taxon>Pezizomycotina</taxon>
        <taxon>Sordariomycetes</taxon>
        <taxon>Hypocreomycetidae</taxon>
        <taxon>Glomerellales</taxon>
        <taxon>Glomerellaceae</taxon>
        <taxon>Colletotrichum</taxon>
    </lineage>
</organism>
<evidence type="ECO:0000313" key="1">
    <source>
        <dbReference type="EMBL" id="OHF01184.1"/>
    </source>
</evidence>
<proteinExistence type="predicted"/>